<proteinExistence type="predicted"/>
<dbReference type="AlphaFoldDB" id="A0A839RIN4"/>
<keyword evidence="1" id="KW-0472">Membrane</keyword>
<evidence type="ECO:0000313" key="3">
    <source>
        <dbReference type="Proteomes" id="UP000567922"/>
    </source>
</evidence>
<accession>A0A839RIN4</accession>
<keyword evidence="3" id="KW-1185">Reference proteome</keyword>
<dbReference type="OrthoDB" id="2658663at2"/>
<evidence type="ECO:0000256" key="1">
    <source>
        <dbReference type="SAM" id="Phobius"/>
    </source>
</evidence>
<name>A0A839RIN4_9ACTN</name>
<feature type="transmembrane region" description="Helical" evidence="1">
    <location>
        <begin position="74"/>
        <end position="99"/>
    </location>
</feature>
<feature type="transmembrane region" description="Helical" evidence="1">
    <location>
        <begin position="21"/>
        <end position="42"/>
    </location>
</feature>
<keyword evidence="1" id="KW-1133">Transmembrane helix</keyword>
<feature type="transmembrane region" description="Helical" evidence="1">
    <location>
        <begin position="48"/>
        <end position="67"/>
    </location>
</feature>
<feature type="transmembrane region" description="Helical" evidence="1">
    <location>
        <begin position="111"/>
        <end position="136"/>
    </location>
</feature>
<organism evidence="2 3">
    <name type="scientific">Hoyosella altamirensis</name>
    <dbReference type="NCBI Taxonomy" id="616997"/>
    <lineage>
        <taxon>Bacteria</taxon>
        <taxon>Bacillati</taxon>
        <taxon>Actinomycetota</taxon>
        <taxon>Actinomycetes</taxon>
        <taxon>Mycobacteriales</taxon>
        <taxon>Hoyosellaceae</taxon>
        <taxon>Hoyosella</taxon>
    </lineage>
</organism>
<gene>
    <name evidence="2" type="ORF">FHU29_000440</name>
</gene>
<dbReference type="Proteomes" id="UP000567922">
    <property type="component" value="Unassembled WGS sequence"/>
</dbReference>
<protein>
    <submittedName>
        <fullName evidence="2">Uncharacterized protein</fullName>
    </submittedName>
</protein>
<dbReference type="RefSeq" id="WP_064439674.1">
    <property type="nucleotide sequence ID" value="NZ_BDDI01000005.1"/>
</dbReference>
<comment type="caution">
    <text evidence="2">The sequence shown here is derived from an EMBL/GenBank/DDBJ whole genome shotgun (WGS) entry which is preliminary data.</text>
</comment>
<sequence length="142" mass="15186">MTYETQEYRRHHGRARLAWPFIIGLGSLALLEPVTHALGLFGEMHPGARHFAILAGVSVIWLALVAYVRPPRPFLTVILAGACYVTVVATAGLIVGPLIGIGGGSPGLWVFPIAVVSMASTHMIWFVVVAAIAHVVTREAPQ</sequence>
<evidence type="ECO:0000313" key="2">
    <source>
        <dbReference type="EMBL" id="MBB3036006.1"/>
    </source>
</evidence>
<reference evidence="2 3" key="1">
    <citation type="submission" date="2020-08" db="EMBL/GenBank/DDBJ databases">
        <title>Sequencing the genomes of 1000 actinobacteria strains.</title>
        <authorList>
            <person name="Klenk H.-P."/>
        </authorList>
    </citation>
    <scope>NUCLEOTIDE SEQUENCE [LARGE SCALE GENOMIC DNA]</scope>
    <source>
        <strain evidence="2 3">DSM 45258</strain>
    </source>
</reference>
<keyword evidence="1" id="KW-0812">Transmembrane</keyword>
<dbReference type="EMBL" id="JACHWS010000001">
    <property type="protein sequence ID" value="MBB3036006.1"/>
    <property type="molecule type" value="Genomic_DNA"/>
</dbReference>